<dbReference type="EMBL" id="KZ821218">
    <property type="protein sequence ID" value="PYH49957.1"/>
    <property type="molecule type" value="Genomic_DNA"/>
</dbReference>
<dbReference type="STRING" id="1450539.A0A318ZS77"/>
<dbReference type="RefSeq" id="XP_025435939.1">
    <property type="nucleotide sequence ID" value="XM_025570270.1"/>
</dbReference>
<dbReference type="Gene3D" id="3.40.50.1820">
    <property type="entry name" value="alpha/beta hydrolase"/>
    <property type="match status" value="1"/>
</dbReference>
<evidence type="ECO:0000313" key="2">
    <source>
        <dbReference type="EMBL" id="PYH49957.1"/>
    </source>
</evidence>
<dbReference type="GeneID" id="37071498"/>
<keyword evidence="3" id="KW-1185">Reference proteome</keyword>
<dbReference type="OrthoDB" id="77878at2759"/>
<dbReference type="SUPFAM" id="SSF53474">
    <property type="entry name" value="alpha/beta-Hydrolases"/>
    <property type="match status" value="1"/>
</dbReference>
<protein>
    <recommendedName>
        <fullName evidence="4">Indole-diterpene biosynthesis protein PaxU</fullName>
    </recommendedName>
</protein>
<dbReference type="PANTHER" id="PTHR12265:SF36">
    <property type="entry name" value="P450, PUTATIVE (EUROFUNG)-RELATED"/>
    <property type="match status" value="1"/>
</dbReference>
<feature type="transmembrane region" description="Helical" evidence="1">
    <location>
        <begin position="179"/>
        <end position="199"/>
    </location>
</feature>
<organism evidence="2 3">
    <name type="scientific">Aspergillus saccharolyticus JOP 1030-1</name>
    <dbReference type="NCBI Taxonomy" id="1450539"/>
    <lineage>
        <taxon>Eukaryota</taxon>
        <taxon>Fungi</taxon>
        <taxon>Dikarya</taxon>
        <taxon>Ascomycota</taxon>
        <taxon>Pezizomycotina</taxon>
        <taxon>Eurotiomycetes</taxon>
        <taxon>Eurotiomycetidae</taxon>
        <taxon>Eurotiales</taxon>
        <taxon>Aspergillaceae</taxon>
        <taxon>Aspergillus</taxon>
        <taxon>Aspergillus subgen. Circumdati</taxon>
    </lineage>
</organism>
<keyword evidence="1" id="KW-0472">Membrane</keyword>
<dbReference type="InterPro" id="IPR008547">
    <property type="entry name" value="DUF829_TMEM53"/>
</dbReference>
<sequence>MAFSSSTTTASTSNALKAFTKLSPTVYIHRPELSTTTTDNKIIILAFWMNAYPRTLSKYLTTYLTLYPTATIIYTLSKSLDFLIHFSPRTQHARLQPAVAALRAAIDRSNGTNPPRIFIHMFSNGGTFAVTNLLEAYKAATGGRSLSGVEAMLYDSAPGTSTFRGGMRALSVGLPANPLVRALGTLVLAALTAWMMLLARVVPRADGVMVGRRGTFDAGLVVRGSSSSSSASSGDAAAGAAPRRCYLYSEEDQVVAARDVESHAEEVEGRGWEVETVKFEGSGHVSHSKADPERYWGVVKKYMGSV</sequence>
<evidence type="ECO:0000313" key="3">
    <source>
        <dbReference type="Proteomes" id="UP000248349"/>
    </source>
</evidence>
<proteinExistence type="predicted"/>
<dbReference type="AlphaFoldDB" id="A0A318ZS77"/>
<accession>A0A318ZS77</accession>
<keyword evidence="1" id="KW-0812">Transmembrane</keyword>
<keyword evidence="1" id="KW-1133">Transmembrane helix</keyword>
<dbReference type="Proteomes" id="UP000248349">
    <property type="component" value="Unassembled WGS sequence"/>
</dbReference>
<dbReference type="InterPro" id="IPR029058">
    <property type="entry name" value="AB_hydrolase_fold"/>
</dbReference>
<dbReference type="Pfam" id="PF05705">
    <property type="entry name" value="DUF829"/>
    <property type="match status" value="1"/>
</dbReference>
<gene>
    <name evidence="2" type="ORF">BP01DRAFT_10485</name>
</gene>
<evidence type="ECO:0008006" key="4">
    <source>
        <dbReference type="Google" id="ProtNLM"/>
    </source>
</evidence>
<dbReference type="PANTHER" id="PTHR12265">
    <property type="entry name" value="TRANSMEMBRANE PROTEIN 53"/>
    <property type="match status" value="1"/>
</dbReference>
<reference evidence="2 3" key="1">
    <citation type="submission" date="2016-12" db="EMBL/GenBank/DDBJ databases">
        <title>The genomes of Aspergillus section Nigri reveals drivers in fungal speciation.</title>
        <authorList>
            <consortium name="DOE Joint Genome Institute"/>
            <person name="Vesth T.C."/>
            <person name="Nybo J."/>
            <person name="Theobald S."/>
            <person name="Brandl J."/>
            <person name="Frisvad J.C."/>
            <person name="Nielsen K.F."/>
            <person name="Lyhne E.K."/>
            <person name="Kogle M.E."/>
            <person name="Kuo A."/>
            <person name="Riley R."/>
            <person name="Clum A."/>
            <person name="Nolan M."/>
            <person name="Lipzen A."/>
            <person name="Salamov A."/>
            <person name="Henrissat B."/>
            <person name="Wiebenga A."/>
            <person name="De Vries R.P."/>
            <person name="Grigoriev I.V."/>
            <person name="Mortensen U.H."/>
            <person name="Andersen M.R."/>
            <person name="Baker S.E."/>
        </authorList>
    </citation>
    <scope>NUCLEOTIDE SEQUENCE [LARGE SCALE GENOMIC DNA]</scope>
    <source>
        <strain evidence="2 3">JOP 1030-1</strain>
    </source>
</reference>
<evidence type="ECO:0000256" key="1">
    <source>
        <dbReference type="SAM" id="Phobius"/>
    </source>
</evidence>
<name>A0A318ZS77_9EURO</name>